<evidence type="ECO:0000259" key="6">
    <source>
        <dbReference type="Pfam" id="PF07980"/>
    </source>
</evidence>
<dbReference type="Pfam" id="PF07980">
    <property type="entry name" value="SusD_RagB"/>
    <property type="match status" value="1"/>
</dbReference>
<evidence type="ECO:0000256" key="3">
    <source>
        <dbReference type="ARBA" id="ARBA00022729"/>
    </source>
</evidence>
<keyword evidence="4" id="KW-0472">Membrane</keyword>
<feature type="domain" description="RagB/SusD" evidence="6">
    <location>
        <begin position="305"/>
        <end position="557"/>
    </location>
</feature>
<keyword evidence="5" id="KW-0998">Cell outer membrane</keyword>
<evidence type="ECO:0000259" key="7">
    <source>
        <dbReference type="Pfam" id="PF14322"/>
    </source>
</evidence>
<reference evidence="8" key="1">
    <citation type="submission" date="2016-04" db="EMBL/GenBank/DDBJ databases">
        <authorList>
            <person name="Evans L.H."/>
            <person name="Alamgir A."/>
            <person name="Owens N."/>
            <person name="Weber N.D."/>
            <person name="Virtaneva K."/>
            <person name="Barbian K."/>
            <person name="Babar A."/>
            <person name="Rosenke K."/>
        </authorList>
    </citation>
    <scope>NUCLEOTIDE SEQUENCE</scope>
    <source>
        <strain evidence="8">86-1</strain>
    </source>
</reference>
<feature type="domain" description="SusD-like N-terminal" evidence="7">
    <location>
        <begin position="90"/>
        <end position="239"/>
    </location>
</feature>
<evidence type="ECO:0000256" key="1">
    <source>
        <dbReference type="ARBA" id="ARBA00004442"/>
    </source>
</evidence>
<organism evidence="8">
    <name type="scientific">uncultured Dysgonomonas sp</name>
    <dbReference type="NCBI Taxonomy" id="206096"/>
    <lineage>
        <taxon>Bacteria</taxon>
        <taxon>Pseudomonadati</taxon>
        <taxon>Bacteroidota</taxon>
        <taxon>Bacteroidia</taxon>
        <taxon>Bacteroidales</taxon>
        <taxon>Dysgonomonadaceae</taxon>
        <taxon>Dysgonomonas</taxon>
        <taxon>environmental samples</taxon>
    </lineage>
</organism>
<protein>
    <recommendedName>
        <fullName evidence="9">RagB/SusD family nutrient uptake outer membrane protein</fullName>
    </recommendedName>
</protein>
<evidence type="ECO:0000256" key="4">
    <source>
        <dbReference type="ARBA" id="ARBA00023136"/>
    </source>
</evidence>
<dbReference type="Gene3D" id="1.25.40.390">
    <property type="match status" value="1"/>
</dbReference>
<sequence length="557" mass="64078">MNKVIKLSYLFIVLLCTGCDSLLDNDLETELKPEQVYVNYDRMRSVANGAYTYLDIPAGFYHMGGSLRATTTDEAVEASYNTQVQKFNLGIWNKFSNPDDVYNQCYEAIRQCNMFLENSTDYKSILATDTVTATGKANYQKYCDDINWYRHETRFLRAFYHFELVKRYGGIPLVKKVLNSKDNSKIPRSTFSECVNYITEELDDIKNNVVEDWLSINSAERQGRVTKGAVLALKSRILLYAASLQNNPEKNREKWIIAAEAAREIIDMDKYSLYSNYQNLFLAPQSYNCSEIIMYYRYTNSNTLEKANYPIGTPGGKSGVSPSQNLVDAYEHLSGWDEKSPYQNIDPRLGMTIVLNNTSWNGRTIESYIGGKDGMDQKNASPTGYYLKKFLSPNLDLAGSPEGVSMKAWILFRYGEVLLNYAEAMNEAYGPATVPPNYKYSALQAINILRKRTGVALPELTITDKDSFREAIYRERRVELAFEDHRMWDLRRWNKGSTLGDEIKGVEIIKDTDCNEFNYEYITVQKRIYDNSKMNLYPIPQSEINKYPDILKQNPNW</sequence>
<dbReference type="EMBL" id="FLUM01000001">
    <property type="protein sequence ID" value="SBV97233.1"/>
    <property type="molecule type" value="Genomic_DNA"/>
</dbReference>
<evidence type="ECO:0008006" key="9">
    <source>
        <dbReference type="Google" id="ProtNLM"/>
    </source>
</evidence>
<comment type="subcellular location">
    <subcellularLocation>
        <location evidence="1">Cell outer membrane</location>
    </subcellularLocation>
</comment>
<gene>
    <name evidence="8" type="ORF">KL86DYS1_11856</name>
</gene>
<dbReference type="RefSeq" id="WP_296940160.1">
    <property type="nucleotide sequence ID" value="NZ_LT599032.1"/>
</dbReference>
<dbReference type="InterPro" id="IPR012944">
    <property type="entry name" value="SusD_RagB_dom"/>
</dbReference>
<evidence type="ECO:0000256" key="5">
    <source>
        <dbReference type="ARBA" id="ARBA00023237"/>
    </source>
</evidence>
<evidence type="ECO:0000313" key="8">
    <source>
        <dbReference type="EMBL" id="SBV97233.1"/>
    </source>
</evidence>
<accession>A0A212JCP1</accession>
<evidence type="ECO:0000256" key="2">
    <source>
        <dbReference type="ARBA" id="ARBA00006275"/>
    </source>
</evidence>
<dbReference type="GO" id="GO:0009279">
    <property type="term" value="C:cell outer membrane"/>
    <property type="evidence" value="ECO:0007669"/>
    <property type="project" value="UniProtKB-SubCell"/>
</dbReference>
<keyword evidence="3" id="KW-0732">Signal</keyword>
<dbReference type="InterPro" id="IPR011990">
    <property type="entry name" value="TPR-like_helical_dom_sf"/>
</dbReference>
<proteinExistence type="inferred from homology"/>
<dbReference type="AlphaFoldDB" id="A0A212JCP1"/>
<name>A0A212JCP1_9BACT</name>
<dbReference type="Pfam" id="PF14322">
    <property type="entry name" value="SusD-like_3"/>
    <property type="match status" value="1"/>
</dbReference>
<dbReference type="InterPro" id="IPR033985">
    <property type="entry name" value="SusD-like_N"/>
</dbReference>
<dbReference type="SUPFAM" id="SSF48452">
    <property type="entry name" value="TPR-like"/>
    <property type="match status" value="1"/>
</dbReference>
<comment type="similarity">
    <text evidence="2">Belongs to the SusD family.</text>
</comment>